<proteinExistence type="predicted"/>
<dbReference type="Proteomes" id="UP000003692">
    <property type="component" value="Unassembled WGS sequence"/>
</dbReference>
<evidence type="ECO:0000313" key="2">
    <source>
        <dbReference type="Proteomes" id="UP000003692"/>
    </source>
</evidence>
<dbReference type="AlphaFoldDB" id="D4F691"/>
<dbReference type="HOGENOM" id="CLU_3135086_0_0_6"/>
<dbReference type="EMBL" id="ADGK01000190">
    <property type="protein sequence ID" value="EFE22714.1"/>
    <property type="molecule type" value="Genomic_DNA"/>
</dbReference>
<sequence>MSRNTLYIHIYNDNAITLSEMEILWRRYDVCCYYPSVFCFFPWRKPNVA</sequence>
<protein>
    <submittedName>
        <fullName evidence="1">Uncharacterized protein</fullName>
    </submittedName>
</protein>
<reference evidence="1 2" key="1">
    <citation type="submission" date="2010-02" db="EMBL/GenBank/DDBJ databases">
        <authorList>
            <person name="Weinstock G."/>
            <person name="Sodergren E."/>
            <person name="Clifton S."/>
            <person name="Fulton L."/>
            <person name="Fulton B."/>
            <person name="Courtney L."/>
            <person name="Fronick C."/>
            <person name="Harrison M."/>
            <person name="Strong C."/>
            <person name="Farmer C."/>
            <person name="Delahaunty K."/>
            <person name="Markovic C."/>
            <person name="Hall O."/>
            <person name="Minx P."/>
            <person name="Tomlinson C."/>
            <person name="Mitreva M."/>
            <person name="Nelson J."/>
            <person name="Hou S."/>
            <person name="Wollam A."/>
            <person name="Pepin K.H."/>
            <person name="Johnson M."/>
            <person name="Bhonagiri V."/>
            <person name="Zhang X."/>
            <person name="Suruliraj S."/>
            <person name="Warren W."/>
            <person name="Chinwalla A."/>
            <person name="Mardis E.R."/>
            <person name="Wilson R.K."/>
        </authorList>
    </citation>
    <scope>NUCLEOTIDE SEQUENCE [LARGE SCALE GENOMIC DNA]</scope>
    <source>
        <strain evidence="1 2">ATCC 23685</strain>
    </source>
</reference>
<name>D4F691_EDWTA</name>
<gene>
    <name evidence="1" type="ORF">EDWATA_02272</name>
</gene>
<evidence type="ECO:0000313" key="1">
    <source>
        <dbReference type="EMBL" id="EFE22714.1"/>
    </source>
</evidence>
<organism evidence="1 2">
    <name type="scientific">Edwardsiella tarda ATCC 23685</name>
    <dbReference type="NCBI Taxonomy" id="500638"/>
    <lineage>
        <taxon>Bacteria</taxon>
        <taxon>Pseudomonadati</taxon>
        <taxon>Pseudomonadota</taxon>
        <taxon>Gammaproteobacteria</taxon>
        <taxon>Enterobacterales</taxon>
        <taxon>Hafniaceae</taxon>
        <taxon>Edwardsiella</taxon>
    </lineage>
</organism>
<accession>D4F691</accession>
<comment type="caution">
    <text evidence="1">The sequence shown here is derived from an EMBL/GenBank/DDBJ whole genome shotgun (WGS) entry which is preliminary data.</text>
</comment>